<reference evidence="7 8" key="1">
    <citation type="journal article" date="2023" name="G3 (Bethesda)">
        <title>A chromosome-length genome assembly and annotation of blackberry (Rubus argutus, cv. 'Hillquist').</title>
        <authorList>
            <person name="Bruna T."/>
            <person name="Aryal R."/>
            <person name="Dudchenko O."/>
            <person name="Sargent D.J."/>
            <person name="Mead D."/>
            <person name="Buti M."/>
            <person name="Cavallini A."/>
            <person name="Hytonen T."/>
            <person name="Andres J."/>
            <person name="Pham M."/>
            <person name="Weisz D."/>
            <person name="Mascagni F."/>
            <person name="Usai G."/>
            <person name="Natali L."/>
            <person name="Bassil N."/>
            <person name="Fernandez G.E."/>
            <person name="Lomsadze A."/>
            <person name="Armour M."/>
            <person name="Olukolu B."/>
            <person name="Poorten T."/>
            <person name="Britton C."/>
            <person name="Davik J."/>
            <person name="Ashrafi H."/>
            <person name="Aiden E.L."/>
            <person name="Borodovsky M."/>
            <person name="Worthington M."/>
        </authorList>
    </citation>
    <scope>NUCLEOTIDE SEQUENCE [LARGE SCALE GENOMIC DNA]</scope>
    <source>
        <strain evidence="7">PI 553951</strain>
    </source>
</reference>
<comment type="catalytic activity">
    <reaction evidence="5">
        <text>ATP + H2O = ADP + phosphate + H(+)</text>
        <dbReference type="Rhea" id="RHEA:13065"/>
        <dbReference type="ChEBI" id="CHEBI:15377"/>
        <dbReference type="ChEBI" id="CHEBI:15378"/>
        <dbReference type="ChEBI" id="CHEBI:30616"/>
        <dbReference type="ChEBI" id="CHEBI:43474"/>
        <dbReference type="ChEBI" id="CHEBI:456216"/>
        <dbReference type="EC" id="3.6.4.13"/>
    </reaction>
</comment>
<keyword evidence="5" id="KW-0347">Helicase</keyword>
<dbReference type="SUPFAM" id="SSF52540">
    <property type="entry name" value="P-loop containing nucleoside triphosphate hydrolases"/>
    <property type="match status" value="1"/>
</dbReference>
<dbReference type="InterPro" id="IPR001650">
    <property type="entry name" value="Helicase_C-like"/>
</dbReference>
<feature type="domain" description="Helicase C-terminal" evidence="6">
    <location>
        <begin position="24"/>
        <end position="175"/>
    </location>
</feature>
<dbReference type="GO" id="GO:0003723">
    <property type="term" value="F:RNA binding"/>
    <property type="evidence" value="ECO:0007669"/>
    <property type="project" value="UniProtKB-UniRule"/>
</dbReference>
<protein>
    <recommendedName>
        <fullName evidence="5">ATP-dependent RNA helicase</fullName>
        <ecNumber evidence="5">3.6.4.13</ecNumber>
    </recommendedName>
</protein>
<evidence type="ECO:0000256" key="3">
    <source>
        <dbReference type="ARBA" id="ARBA00022840"/>
    </source>
</evidence>
<dbReference type="AlphaFoldDB" id="A0AAW1WJQ2"/>
<dbReference type="PANTHER" id="PTHR24031">
    <property type="entry name" value="RNA HELICASE"/>
    <property type="match status" value="1"/>
</dbReference>
<evidence type="ECO:0000256" key="2">
    <source>
        <dbReference type="ARBA" id="ARBA00022801"/>
    </source>
</evidence>
<comment type="domain">
    <text evidence="5">The Q motif is unique to and characteristic of the DEAD box family of RNA helicases and controls ATP binding and hydrolysis.</text>
</comment>
<dbReference type="Proteomes" id="UP001457282">
    <property type="component" value="Unassembled WGS sequence"/>
</dbReference>
<evidence type="ECO:0000256" key="5">
    <source>
        <dbReference type="RuleBase" id="RU365068"/>
    </source>
</evidence>
<dbReference type="Pfam" id="PF00271">
    <property type="entry name" value="Helicase_C"/>
    <property type="match status" value="1"/>
</dbReference>
<keyword evidence="8" id="KW-1185">Reference proteome</keyword>
<dbReference type="GO" id="GO:0005524">
    <property type="term" value="F:ATP binding"/>
    <property type="evidence" value="ECO:0007669"/>
    <property type="project" value="UniProtKB-UniRule"/>
</dbReference>
<proteinExistence type="inferred from homology"/>
<dbReference type="GO" id="GO:0016787">
    <property type="term" value="F:hydrolase activity"/>
    <property type="evidence" value="ECO:0007669"/>
    <property type="project" value="UniProtKB-KW"/>
</dbReference>
<evidence type="ECO:0000259" key="6">
    <source>
        <dbReference type="PROSITE" id="PS51194"/>
    </source>
</evidence>
<comment type="function">
    <text evidence="5">RNA helicase.</text>
</comment>
<keyword evidence="4 5" id="KW-0694">RNA-binding</keyword>
<sequence length="215" mass="24211">MTTVKREETVNLIPAKYKDCYLTYILRYNHNCSAIVFARTSETACTLALMLSNLGMSALLITDNMSKSQRSGVLDMFFTNLIYPSCGSVLVCTDVVSRELEIPSVDIPSVDIIVNYDIPSNSQNYIHSVGRATQAGRCGLAISLVSQCEVEKYIKIEKLIGKDFPEFPSFSKDEAIRTFDIVTQAKRNAVMEIEIIRDSKCMEEMKMMMILESRL</sequence>
<evidence type="ECO:0000256" key="1">
    <source>
        <dbReference type="ARBA" id="ARBA00022741"/>
    </source>
</evidence>
<evidence type="ECO:0000313" key="8">
    <source>
        <dbReference type="Proteomes" id="UP001457282"/>
    </source>
</evidence>
<keyword evidence="3 5" id="KW-0067">ATP-binding</keyword>
<dbReference type="EC" id="3.6.4.13" evidence="5"/>
<gene>
    <name evidence="7" type="ORF">M0R45_033154</name>
</gene>
<dbReference type="InterPro" id="IPR027417">
    <property type="entry name" value="P-loop_NTPase"/>
</dbReference>
<dbReference type="EMBL" id="JBEDUW010000006">
    <property type="protein sequence ID" value="KAK9924803.1"/>
    <property type="molecule type" value="Genomic_DNA"/>
</dbReference>
<name>A0AAW1WJQ2_RUBAR</name>
<organism evidence="7 8">
    <name type="scientific">Rubus argutus</name>
    <name type="common">Southern blackberry</name>
    <dbReference type="NCBI Taxonomy" id="59490"/>
    <lineage>
        <taxon>Eukaryota</taxon>
        <taxon>Viridiplantae</taxon>
        <taxon>Streptophyta</taxon>
        <taxon>Embryophyta</taxon>
        <taxon>Tracheophyta</taxon>
        <taxon>Spermatophyta</taxon>
        <taxon>Magnoliopsida</taxon>
        <taxon>eudicotyledons</taxon>
        <taxon>Gunneridae</taxon>
        <taxon>Pentapetalae</taxon>
        <taxon>rosids</taxon>
        <taxon>fabids</taxon>
        <taxon>Rosales</taxon>
        <taxon>Rosaceae</taxon>
        <taxon>Rosoideae</taxon>
        <taxon>Rosoideae incertae sedis</taxon>
        <taxon>Rubus</taxon>
    </lineage>
</organism>
<keyword evidence="1 5" id="KW-0547">Nucleotide-binding</keyword>
<evidence type="ECO:0000313" key="7">
    <source>
        <dbReference type="EMBL" id="KAK9924803.1"/>
    </source>
</evidence>
<dbReference type="CDD" id="cd18787">
    <property type="entry name" value="SF2_C_DEAD"/>
    <property type="match status" value="1"/>
</dbReference>
<dbReference type="SMART" id="SM00490">
    <property type="entry name" value="HELICc"/>
    <property type="match status" value="1"/>
</dbReference>
<comment type="caution">
    <text evidence="7">The sequence shown here is derived from an EMBL/GenBank/DDBJ whole genome shotgun (WGS) entry which is preliminary data.</text>
</comment>
<dbReference type="Gene3D" id="3.40.50.300">
    <property type="entry name" value="P-loop containing nucleotide triphosphate hydrolases"/>
    <property type="match status" value="1"/>
</dbReference>
<accession>A0AAW1WJQ2</accession>
<evidence type="ECO:0000256" key="4">
    <source>
        <dbReference type="ARBA" id="ARBA00022884"/>
    </source>
</evidence>
<keyword evidence="2 5" id="KW-0378">Hydrolase</keyword>
<dbReference type="PROSITE" id="PS51194">
    <property type="entry name" value="HELICASE_CTER"/>
    <property type="match status" value="1"/>
</dbReference>
<comment type="similarity">
    <text evidence="5">Belongs to the DEAD box helicase family.</text>
</comment>
<dbReference type="GO" id="GO:0003724">
    <property type="term" value="F:RNA helicase activity"/>
    <property type="evidence" value="ECO:0007669"/>
    <property type="project" value="UniProtKB-EC"/>
</dbReference>